<dbReference type="GO" id="GO:0003677">
    <property type="term" value="F:DNA binding"/>
    <property type="evidence" value="ECO:0007669"/>
    <property type="project" value="UniProtKB-KW"/>
</dbReference>
<evidence type="ECO:0000256" key="3">
    <source>
        <dbReference type="ARBA" id="ARBA00023163"/>
    </source>
</evidence>
<dbReference type="HOGENOM" id="CLU_1617158_0_0_3"/>
<dbReference type="GO" id="GO:0006355">
    <property type="term" value="P:regulation of DNA-templated transcription"/>
    <property type="evidence" value="ECO:0007669"/>
    <property type="project" value="InterPro"/>
</dbReference>
<accession>F4XIX5</accession>
<organism evidence="5 6">
    <name type="scientific">Moorena producens 3L</name>
    <dbReference type="NCBI Taxonomy" id="489825"/>
    <lineage>
        <taxon>Bacteria</taxon>
        <taxon>Bacillati</taxon>
        <taxon>Cyanobacteriota</taxon>
        <taxon>Cyanophyceae</taxon>
        <taxon>Coleofasciculales</taxon>
        <taxon>Coleofasciculaceae</taxon>
        <taxon>Moorena</taxon>
    </lineage>
</organism>
<keyword evidence="3" id="KW-0804">Transcription</keyword>
<dbReference type="PROSITE" id="PS00622">
    <property type="entry name" value="HTH_LUXR_1"/>
    <property type="match status" value="1"/>
</dbReference>
<dbReference type="EMBL" id="GL890820">
    <property type="protein sequence ID" value="EGJ35432.1"/>
    <property type="molecule type" value="Genomic_DNA"/>
</dbReference>
<dbReference type="Pfam" id="PF00196">
    <property type="entry name" value="GerE"/>
    <property type="match status" value="1"/>
</dbReference>
<dbReference type="RefSeq" id="WP_008178168.1">
    <property type="nucleotide sequence ID" value="NZ_GL890820.1"/>
</dbReference>
<dbReference type="InterPro" id="IPR000792">
    <property type="entry name" value="Tscrpt_reg_LuxR_C"/>
</dbReference>
<dbReference type="AlphaFoldDB" id="F4XIX5"/>
<dbReference type="PROSITE" id="PS50043">
    <property type="entry name" value="HTH_LUXR_2"/>
    <property type="match status" value="1"/>
</dbReference>
<dbReference type="eggNOG" id="COG2197">
    <property type="taxonomic scope" value="Bacteria"/>
</dbReference>
<gene>
    <name evidence="5" type="ORF">LYNGBM3L_04390</name>
</gene>
<evidence type="ECO:0000259" key="4">
    <source>
        <dbReference type="PROSITE" id="PS50043"/>
    </source>
</evidence>
<dbReference type="SUPFAM" id="SSF46894">
    <property type="entry name" value="C-terminal effector domain of the bipartite response regulators"/>
    <property type="match status" value="1"/>
</dbReference>
<keyword evidence="2" id="KW-0238">DNA-binding</keyword>
<evidence type="ECO:0000313" key="5">
    <source>
        <dbReference type="EMBL" id="EGJ35432.1"/>
    </source>
</evidence>
<feature type="domain" description="HTH luxR-type" evidence="4">
    <location>
        <begin position="91"/>
        <end position="159"/>
    </location>
</feature>
<evidence type="ECO:0000256" key="2">
    <source>
        <dbReference type="ARBA" id="ARBA00023125"/>
    </source>
</evidence>
<dbReference type="PANTHER" id="PTHR44688:SF16">
    <property type="entry name" value="DNA-BINDING TRANSCRIPTIONAL ACTIVATOR DEVR_DOSR"/>
    <property type="match status" value="1"/>
</dbReference>
<dbReference type="InterPro" id="IPR016032">
    <property type="entry name" value="Sig_transdc_resp-reg_C-effctor"/>
</dbReference>
<dbReference type="Gene3D" id="1.10.10.10">
    <property type="entry name" value="Winged helix-like DNA-binding domain superfamily/Winged helix DNA-binding domain"/>
    <property type="match status" value="1"/>
</dbReference>
<dbReference type="Proteomes" id="UP000003959">
    <property type="component" value="Unassembled WGS sequence"/>
</dbReference>
<proteinExistence type="predicted"/>
<reference evidence="6" key="1">
    <citation type="journal article" date="2011" name="Proc. Natl. Acad. Sci. U.S.A.">
        <title>Genomic insights into the physiology and ecology of the marine filamentous cyanobacterium Lyngbya majuscula.</title>
        <authorList>
            <person name="Jones A.C."/>
            <person name="Monroe E.A."/>
            <person name="Podell S."/>
            <person name="Hess W.R."/>
            <person name="Klages S."/>
            <person name="Esquenazi E."/>
            <person name="Niessen S."/>
            <person name="Hoover H."/>
            <person name="Rothmann M."/>
            <person name="Lasken R.S."/>
            <person name="Yates J.R.III."/>
            <person name="Reinhardt R."/>
            <person name="Kube M."/>
            <person name="Burkart M.D."/>
            <person name="Allen E.E."/>
            <person name="Dorrestein P.C."/>
            <person name="Gerwick W.H."/>
            <person name="Gerwick L."/>
        </authorList>
    </citation>
    <scope>NUCLEOTIDE SEQUENCE [LARGE SCALE GENOMIC DNA]</scope>
    <source>
        <strain evidence="6">3L</strain>
    </source>
</reference>
<protein>
    <submittedName>
        <fullName evidence="5">Two-component response regulator, CheY subfamily</fullName>
    </submittedName>
</protein>
<evidence type="ECO:0000313" key="6">
    <source>
        <dbReference type="Proteomes" id="UP000003959"/>
    </source>
</evidence>
<dbReference type="InterPro" id="IPR036388">
    <property type="entry name" value="WH-like_DNA-bd_sf"/>
</dbReference>
<sequence length="164" mass="18299">MKEKLNFPLYRQDIATKDIQSELGNQVIGKLFINNSCFLVCETNHEFKPSLGSSSNSPPQSSCPLNAVGYMEVNGKCYAITEFQDNTTSVTSHLASLLTERELQIVTLVASGQSNKLIAKQLEISEWTVSAHLRRIFLKLDVDSRAAMVYQCAPLIQQLQMKSL</sequence>
<keyword evidence="6" id="KW-1185">Reference proteome</keyword>
<evidence type="ECO:0000256" key="1">
    <source>
        <dbReference type="ARBA" id="ARBA00023015"/>
    </source>
</evidence>
<dbReference type="CDD" id="cd06170">
    <property type="entry name" value="LuxR_C_like"/>
    <property type="match status" value="1"/>
</dbReference>
<dbReference type="PRINTS" id="PR00038">
    <property type="entry name" value="HTHLUXR"/>
</dbReference>
<keyword evidence="1" id="KW-0805">Transcription regulation</keyword>
<name>F4XIX5_9CYAN</name>
<dbReference type="PANTHER" id="PTHR44688">
    <property type="entry name" value="DNA-BINDING TRANSCRIPTIONAL ACTIVATOR DEVR_DOSR"/>
    <property type="match status" value="1"/>
</dbReference>
<dbReference type="SMART" id="SM00421">
    <property type="entry name" value="HTH_LUXR"/>
    <property type="match status" value="1"/>
</dbReference>